<gene>
    <name evidence="1" type="ORF">RN001_011245</name>
</gene>
<proteinExistence type="predicted"/>
<evidence type="ECO:0000313" key="2">
    <source>
        <dbReference type="Proteomes" id="UP001353858"/>
    </source>
</evidence>
<reference evidence="2" key="1">
    <citation type="submission" date="2023-01" db="EMBL/GenBank/DDBJ databases">
        <title>Key to firefly adult light organ development and bioluminescence: homeobox transcription factors regulate luciferase expression and transportation to peroxisome.</title>
        <authorList>
            <person name="Fu X."/>
        </authorList>
    </citation>
    <scope>NUCLEOTIDE SEQUENCE [LARGE SCALE GENOMIC DNA]</scope>
</reference>
<comment type="caution">
    <text evidence="1">The sequence shown here is derived from an EMBL/GenBank/DDBJ whole genome shotgun (WGS) entry which is preliminary data.</text>
</comment>
<dbReference type="EMBL" id="JARPUR010000004">
    <property type="protein sequence ID" value="KAK4878739.1"/>
    <property type="molecule type" value="Genomic_DNA"/>
</dbReference>
<dbReference type="AlphaFoldDB" id="A0AAN7P7T1"/>
<keyword evidence="2" id="KW-1185">Reference proteome</keyword>
<sequence>MGTIDSCIKRRRLRSGVTLKIGPVNMAKLAILLLAAVAFQAAYAGVHKHEKEAWGSKNVMTHIDSFFKSFCHDLEHKPMDKDVLLCCIQNFVRFMDVLCEKLECTTCTDEVFMECIMMCKHIKMECEKMLLLTNVDEMKMMFVNCCRMFHMKMNKFWMHEEFRVRLMHADVLKHLRMFDECHHKNLTHFKANKDLFMRFEMMYKKFIVYCETTRMTNDVMSSTLRKFMVVLDFAIEKLCFEGKCESVMMRDICMELKNIKMMVERNFGYEMFKDGYKMQMEFCDCLKTFYKCMEKMNMCEDCCVDFDKDIWMRFMSFCQEVCGKMCTMDMSKDLTMMHSDMYYKNLMADMRMWLQRFMVLCERTDMTKDMMVVCIRKFITVVDFTMEKLCFGEKCHNVMINEICTELKHVKMMLERCLMYDVYQLKTECVDCCKMFVKCLEKMMMCDNCCVDFDVICKDICMHFMEFCKMMCNRMNSGSIYHAKVHKDFPMHMHVLVKRLIEFCENGKCTKDMMMMCMRRFMMVIDYTMEKVCVGDRCKDPMMREICMELRHCKMMLERCLSYEMHTDFYHMRMECSECITMFFRCMERWMMCDHCCVGGEMMWNDIFMRLENFCRFVFNRMNTSEMNYWPMTTTYRMPYVFHRFIKY</sequence>
<evidence type="ECO:0000313" key="1">
    <source>
        <dbReference type="EMBL" id="KAK4878739.1"/>
    </source>
</evidence>
<dbReference type="Proteomes" id="UP001353858">
    <property type="component" value="Unassembled WGS sequence"/>
</dbReference>
<accession>A0AAN7P7T1</accession>
<organism evidence="1 2">
    <name type="scientific">Aquatica leii</name>
    <dbReference type="NCBI Taxonomy" id="1421715"/>
    <lineage>
        <taxon>Eukaryota</taxon>
        <taxon>Metazoa</taxon>
        <taxon>Ecdysozoa</taxon>
        <taxon>Arthropoda</taxon>
        <taxon>Hexapoda</taxon>
        <taxon>Insecta</taxon>
        <taxon>Pterygota</taxon>
        <taxon>Neoptera</taxon>
        <taxon>Endopterygota</taxon>
        <taxon>Coleoptera</taxon>
        <taxon>Polyphaga</taxon>
        <taxon>Elateriformia</taxon>
        <taxon>Elateroidea</taxon>
        <taxon>Lampyridae</taxon>
        <taxon>Luciolinae</taxon>
        <taxon>Aquatica</taxon>
    </lineage>
</organism>
<name>A0AAN7P7T1_9COLE</name>
<protein>
    <submittedName>
        <fullName evidence="1">Uncharacterized protein</fullName>
    </submittedName>
</protein>